<gene>
    <name evidence="1" type="ORF">ARMA_0418</name>
    <name evidence="2" type="ORF">SE16_09235</name>
</gene>
<dbReference type="InterPro" id="IPR000944">
    <property type="entry name" value="Tscrpt_reg_Rrf2"/>
</dbReference>
<evidence type="ECO:0000313" key="3">
    <source>
        <dbReference type="Proteomes" id="UP000037784"/>
    </source>
</evidence>
<comment type="caution">
    <text evidence="1">The sequence shown here is derived from an EMBL/GenBank/DDBJ whole genome shotgun (WGS) entry which is preliminary data.</text>
</comment>
<protein>
    <submittedName>
        <fullName evidence="1">Uncharacterized protein</fullName>
    </submittedName>
</protein>
<reference evidence="3" key="3">
    <citation type="submission" date="2015-08" db="EMBL/GenBank/DDBJ databases">
        <title>Draft Genome Sequence of a Heterotrophic Facultative Anaerobic Bacterium Ardenticatena maritima Strain 110S.</title>
        <authorList>
            <person name="Kawaichi S."/>
            <person name="Yoshida T."/>
            <person name="Sako Y."/>
            <person name="Nakamura R."/>
        </authorList>
    </citation>
    <scope>NUCLEOTIDE SEQUENCE [LARGE SCALE GENOMIC DNA]</scope>
    <source>
        <strain evidence="3">110S</strain>
    </source>
</reference>
<reference evidence="1 3" key="1">
    <citation type="journal article" date="2015" name="Genome Announc.">
        <title>Draft Genome Sequence of a Heterotrophic Facultative Anaerobic Thermophilic Bacterium, Ardenticatena maritima Strain 110ST.</title>
        <authorList>
            <person name="Kawaichi S."/>
            <person name="Yoshida T."/>
            <person name="Sako Y."/>
            <person name="Nakamura R."/>
        </authorList>
    </citation>
    <scope>NUCLEOTIDE SEQUENCE [LARGE SCALE GENOMIC DNA]</scope>
    <source>
        <strain evidence="1 3">110S</strain>
    </source>
</reference>
<evidence type="ECO:0000313" key="2">
    <source>
        <dbReference type="EMBL" id="KPL87755.1"/>
    </source>
</evidence>
<dbReference type="EMBL" id="BBZA01000023">
    <property type="protein sequence ID" value="GAP61995.1"/>
    <property type="molecule type" value="Genomic_DNA"/>
</dbReference>
<dbReference type="InParanoid" id="A0A0M8K5D3"/>
<dbReference type="Proteomes" id="UP000050502">
    <property type="component" value="Unassembled WGS sequence"/>
</dbReference>
<dbReference type="RefSeq" id="WP_054491920.1">
    <property type="nucleotide sequence ID" value="NZ_BBZA01000023.1"/>
</dbReference>
<dbReference type="Proteomes" id="UP000037784">
    <property type="component" value="Unassembled WGS sequence"/>
</dbReference>
<name>A0A0M8K5D3_9CHLR</name>
<reference evidence="2 4" key="2">
    <citation type="submission" date="2015-07" db="EMBL/GenBank/DDBJ databases">
        <title>Whole genome sequence of Ardenticatena maritima DSM 23922.</title>
        <authorList>
            <person name="Hemp J."/>
            <person name="Ward L.M."/>
            <person name="Pace L.A."/>
            <person name="Fischer W.W."/>
        </authorList>
    </citation>
    <scope>NUCLEOTIDE SEQUENCE [LARGE SCALE GENOMIC DNA]</scope>
    <source>
        <strain evidence="2 4">110S</strain>
    </source>
</reference>
<keyword evidence="3" id="KW-1185">Reference proteome</keyword>
<dbReference type="EMBL" id="LGKN01000005">
    <property type="protein sequence ID" value="KPL87755.1"/>
    <property type="molecule type" value="Genomic_DNA"/>
</dbReference>
<dbReference type="SUPFAM" id="SSF46785">
    <property type="entry name" value="Winged helix' DNA-binding domain"/>
    <property type="match status" value="1"/>
</dbReference>
<organism evidence="1 3">
    <name type="scientific">Ardenticatena maritima</name>
    <dbReference type="NCBI Taxonomy" id="872965"/>
    <lineage>
        <taxon>Bacteria</taxon>
        <taxon>Bacillati</taxon>
        <taxon>Chloroflexota</taxon>
        <taxon>Ardenticatenia</taxon>
        <taxon>Ardenticatenales</taxon>
        <taxon>Ardenticatenaceae</taxon>
        <taxon>Ardenticatena</taxon>
    </lineage>
</organism>
<proteinExistence type="predicted"/>
<sequence length="110" mass="12000">MTTMQKTSTTWTPLDIGWLLLAQRVLTTPRRFNLLLALAESGAEGCTAANLAERLHVSPALVERELADLALMGVVSQTDGADGTFVLAEHPLKTHIERLARYTQRMAASP</sequence>
<accession>A0A0M8K5D3</accession>
<dbReference type="AlphaFoldDB" id="A0A0M8K5D3"/>
<dbReference type="InterPro" id="IPR036390">
    <property type="entry name" value="WH_DNA-bd_sf"/>
</dbReference>
<dbReference type="PROSITE" id="PS51197">
    <property type="entry name" value="HTH_RRF2_2"/>
    <property type="match status" value="1"/>
</dbReference>
<dbReference type="Gene3D" id="1.10.10.10">
    <property type="entry name" value="Winged helix-like DNA-binding domain superfamily/Winged helix DNA-binding domain"/>
    <property type="match status" value="1"/>
</dbReference>
<evidence type="ECO:0000313" key="4">
    <source>
        <dbReference type="Proteomes" id="UP000050502"/>
    </source>
</evidence>
<evidence type="ECO:0000313" key="1">
    <source>
        <dbReference type="EMBL" id="GAP61995.1"/>
    </source>
</evidence>
<dbReference type="InterPro" id="IPR036388">
    <property type="entry name" value="WH-like_DNA-bd_sf"/>
</dbReference>